<feature type="compositionally biased region" description="Basic and acidic residues" evidence="6">
    <location>
        <begin position="119"/>
        <end position="135"/>
    </location>
</feature>
<feature type="region of interest" description="Disordered" evidence="6">
    <location>
        <begin position="414"/>
        <end position="462"/>
    </location>
</feature>
<feature type="compositionally biased region" description="Basic and acidic residues" evidence="6">
    <location>
        <begin position="439"/>
        <end position="462"/>
    </location>
</feature>
<feature type="compositionally biased region" description="Polar residues" evidence="6">
    <location>
        <begin position="1070"/>
        <end position="1083"/>
    </location>
</feature>
<feature type="region of interest" description="Disordered" evidence="6">
    <location>
        <begin position="1"/>
        <end position="227"/>
    </location>
</feature>
<comment type="similarity">
    <text evidence="2">Belongs to the TMCO4 family.</text>
</comment>
<feature type="compositionally biased region" description="Basic and acidic residues" evidence="6">
    <location>
        <begin position="1176"/>
        <end position="1189"/>
    </location>
</feature>
<feature type="region of interest" description="Disordered" evidence="6">
    <location>
        <begin position="283"/>
        <end position="304"/>
    </location>
</feature>
<feature type="compositionally biased region" description="Polar residues" evidence="6">
    <location>
        <begin position="136"/>
        <end position="147"/>
    </location>
</feature>
<dbReference type="HOGENOM" id="CLU_001695_1_0_1"/>
<keyword evidence="5 7" id="KW-0472">Membrane</keyword>
<evidence type="ECO:0000256" key="7">
    <source>
        <dbReference type="SAM" id="Phobius"/>
    </source>
</evidence>
<feature type="transmembrane region" description="Helical" evidence="7">
    <location>
        <begin position="553"/>
        <end position="575"/>
    </location>
</feature>
<evidence type="ECO:0000256" key="5">
    <source>
        <dbReference type="ARBA" id="ARBA00023136"/>
    </source>
</evidence>
<feature type="compositionally biased region" description="Polar residues" evidence="6">
    <location>
        <begin position="168"/>
        <end position="179"/>
    </location>
</feature>
<feature type="compositionally biased region" description="Acidic residues" evidence="6">
    <location>
        <begin position="293"/>
        <end position="304"/>
    </location>
</feature>
<keyword evidence="9" id="KW-1185">Reference proteome</keyword>
<gene>
    <name evidence="8" type="ORF">PV04_09331</name>
</gene>
<keyword evidence="4 7" id="KW-1133">Transmembrane helix</keyword>
<evidence type="ECO:0000256" key="6">
    <source>
        <dbReference type="SAM" id="MobiDB-lite"/>
    </source>
</evidence>
<name>A0A0D2CGV5_9EURO</name>
<dbReference type="EMBL" id="KN846961">
    <property type="protein sequence ID" value="KIW64396.1"/>
    <property type="molecule type" value="Genomic_DNA"/>
</dbReference>
<evidence type="ECO:0000313" key="8">
    <source>
        <dbReference type="EMBL" id="KIW64396.1"/>
    </source>
</evidence>
<proteinExistence type="inferred from homology"/>
<dbReference type="SUPFAM" id="SSF53474">
    <property type="entry name" value="alpha/beta-Hydrolases"/>
    <property type="match status" value="1"/>
</dbReference>
<accession>A0A0D2CGV5</accession>
<feature type="region of interest" description="Disordered" evidence="6">
    <location>
        <begin position="934"/>
        <end position="968"/>
    </location>
</feature>
<evidence type="ECO:0008006" key="10">
    <source>
        <dbReference type="Google" id="ProtNLM"/>
    </source>
</evidence>
<dbReference type="InterPro" id="IPR007941">
    <property type="entry name" value="DUF726"/>
</dbReference>
<reference evidence="8 9" key="1">
    <citation type="submission" date="2015-01" db="EMBL/GenBank/DDBJ databases">
        <title>The Genome Sequence of Capronia semiimmersa CBS27337.</title>
        <authorList>
            <consortium name="The Broad Institute Genomics Platform"/>
            <person name="Cuomo C."/>
            <person name="de Hoog S."/>
            <person name="Gorbushina A."/>
            <person name="Stielow B."/>
            <person name="Teixiera M."/>
            <person name="Abouelleil A."/>
            <person name="Chapman S.B."/>
            <person name="Priest M."/>
            <person name="Young S.K."/>
            <person name="Wortman J."/>
            <person name="Nusbaum C."/>
            <person name="Birren B."/>
        </authorList>
    </citation>
    <scope>NUCLEOTIDE SEQUENCE [LARGE SCALE GENOMIC DNA]</scope>
    <source>
        <strain evidence="8 9">CBS 27337</strain>
    </source>
</reference>
<dbReference type="InterPro" id="IPR029058">
    <property type="entry name" value="AB_hydrolase_fold"/>
</dbReference>
<feature type="compositionally biased region" description="Basic and acidic residues" evidence="6">
    <location>
        <begin position="182"/>
        <end position="193"/>
    </location>
</feature>
<feature type="compositionally biased region" description="Low complexity" evidence="6">
    <location>
        <begin position="1101"/>
        <end position="1116"/>
    </location>
</feature>
<evidence type="ECO:0000256" key="1">
    <source>
        <dbReference type="ARBA" id="ARBA00004141"/>
    </source>
</evidence>
<protein>
    <recommendedName>
        <fullName evidence="10">DUF726 domain protein</fullName>
    </recommendedName>
</protein>
<sequence length="1189" mass="129858">MTAGDSAQEAHIAEDQAAERTAAAKPGIVLPSTVDDELDDFGLPRKPVREAPPADSDDSEDDADTFHDVETATDGSNTTESAKEGTGSQSSHGAQEPAEPVELAQVPLPALETSADSVDSARSKPVQELKEEHNVNGETQSEATRSENVPPLDVASTTDLKGVAEPTSAVSPTTSQITDTVIPKRDQKSKDAAASEWSHQRQISAPTHSDDEDEEEEWQAMPAIDEFDIYDDDGRLIAKGHKENEDESNPYSGIGGAGKGYTRVQLDEDAQSATSLDEETNYLFKNGGKLPDADDQSNDGDDEQRDTLTQLEATKDLLTEGQRIAYVGVVRLTIHKMSEALRALEKTRSTRKELMKAIEGMDMWAQMMMVRLYAHMDINPAEQVMIEQLAEHGVQPSDLVAPLMLNAKVNNPMADDTAAESKPDGSGVRSSSTSSSAPKDPETSMREVENGEEVPEVHGMEDMPHTRQIDLDLRWTVLCDLFLVLISNGQYDARSRRLLERVASTMGITWLQICRFEKRVIDALEMQEAEARENWDESENMEKRRKRALKKKYMFMGLATVGGGLVIGLSAGLLAPLIGAGLAAGFTTIGVTGTAGFLGGVGGAALITSAATAAGGTIAVRAADRRTGSVKTFEYRPLHNNKRLNLVLTISGWMTGKVDDVRLPYSTVDPIMGDIYSLLWEPEMLRSMGDTINILATEALTQTVQQILGSTILITLMAALQLPVVLSKLAYLIDNPWSVSLDRANAAGLILADSLIDRHLGQRPITLVGFSLGSRVIFSCLKELSHRGAYGLIQNVYMFGAPVVASKDEYLRARSVVSGRFLNGYSSGDWILGYLFRMTAGGIMAVAGLAPVQGVPGVENIDVSTWVKGHMAYRAAMPRLLREVGWEVESDEFTEIEDPDPENHAQRQRELISEIEEARKRVEAKPEKKRFGLFKRGKPGEKKGWETYNANDINHKRSGSTGLEPGVDPNSNVLFDIEAIRRELAGEMIDVRELDSTLPPMQITSISKDGEKHVEYLRLPSGMRPEELERLNLPPRPDEIDVSFEPVKQPAAIRPARSSSLRPASIASPQRSPRISPHQSPQGSPAPDRRSSYGYLEARELVSTLPPLSLTPSASPRPESARLPILARPDLKPHVTEPSMPSWSRPPSRNNNAAGPSISASELNLERNAWADDDDGFGKGRDEISMTFE</sequence>
<evidence type="ECO:0000256" key="3">
    <source>
        <dbReference type="ARBA" id="ARBA00022692"/>
    </source>
</evidence>
<feature type="region of interest" description="Disordered" evidence="6">
    <location>
        <begin position="241"/>
        <end position="260"/>
    </location>
</feature>
<keyword evidence="3 7" id="KW-0812">Transmembrane</keyword>
<dbReference type="Proteomes" id="UP000054266">
    <property type="component" value="Unassembled WGS sequence"/>
</dbReference>
<comment type="subcellular location">
    <subcellularLocation>
        <location evidence="1">Membrane</location>
        <topology evidence="1">Multi-pass membrane protein</topology>
    </subcellularLocation>
</comment>
<feature type="compositionally biased region" description="Low complexity" evidence="6">
    <location>
        <begin position="1138"/>
        <end position="1152"/>
    </location>
</feature>
<evidence type="ECO:0000256" key="4">
    <source>
        <dbReference type="ARBA" id="ARBA00022989"/>
    </source>
</evidence>
<feature type="compositionally biased region" description="Polar residues" evidence="6">
    <location>
        <begin position="73"/>
        <end position="93"/>
    </location>
</feature>
<feature type="compositionally biased region" description="Low complexity" evidence="6">
    <location>
        <begin position="1050"/>
        <end position="1069"/>
    </location>
</feature>
<dbReference type="Pfam" id="PF05277">
    <property type="entry name" value="DUF726"/>
    <property type="match status" value="1"/>
</dbReference>
<organism evidence="8 9">
    <name type="scientific">Phialophora macrospora</name>
    <dbReference type="NCBI Taxonomy" id="1851006"/>
    <lineage>
        <taxon>Eukaryota</taxon>
        <taxon>Fungi</taxon>
        <taxon>Dikarya</taxon>
        <taxon>Ascomycota</taxon>
        <taxon>Pezizomycotina</taxon>
        <taxon>Eurotiomycetes</taxon>
        <taxon>Chaetothyriomycetidae</taxon>
        <taxon>Chaetothyriales</taxon>
        <taxon>Herpotrichiellaceae</taxon>
        <taxon>Phialophora</taxon>
    </lineage>
</organism>
<dbReference type="AlphaFoldDB" id="A0A0D2CGV5"/>
<dbReference type="GO" id="GO:0016020">
    <property type="term" value="C:membrane"/>
    <property type="evidence" value="ECO:0007669"/>
    <property type="project" value="UniProtKB-SubCell"/>
</dbReference>
<dbReference type="PANTHER" id="PTHR17920:SF3">
    <property type="entry name" value="TRANSMEMBRANE AND COILED-COIL DOMAIN-CONTAINING PROTEIN 4"/>
    <property type="match status" value="1"/>
</dbReference>
<dbReference type="PANTHER" id="PTHR17920">
    <property type="entry name" value="TRANSMEMBRANE AND COILED-COIL DOMAIN-CONTAINING PROTEIN 4 TMCO4"/>
    <property type="match status" value="1"/>
</dbReference>
<feature type="region of interest" description="Disordered" evidence="6">
    <location>
        <begin position="1031"/>
        <end position="1189"/>
    </location>
</feature>
<evidence type="ECO:0000256" key="2">
    <source>
        <dbReference type="ARBA" id="ARBA00009824"/>
    </source>
</evidence>
<evidence type="ECO:0000313" key="9">
    <source>
        <dbReference type="Proteomes" id="UP000054266"/>
    </source>
</evidence>